<sequence length="65" mass="7725">MTRRTYESDGEHIQTADDLDELVHDKRQGWRANPAKARRRQRRYKKRLTHTLVGMNQQVGSQFEG</sequence>
<dbReference type="EMBL" id="AY458648">
    <property type="protein sequence ID" value="AAR38299.1"/>
    <property type="molecule type" value="Genomic_DNA"/>
</dbReference>
<name>Q6SFC3_9BACT</name>
<feature type="region of interest" description="Disordered" evidence="1">
    <location>
        <begin position="25"/>
        <end position="44"/>
    </location>
</feature>
<organism evidence="2">
    <name type="scientific">uncultured marine bacterium 581</name>
    <dbReference type="NCBI Taxonomy" id="257401"/>
    <lineage>
        <taxon>Bacteria</taxon>
        <taxon>environmental samples</taxon>
    </lineage>
</organism>
<dbReference type="AlphaFoldDB" id="Q6SFC3"/>
<proteinExistence type="predicted"/>
<evidence type="ECO:0000313" key="2">
    <source>
        <dbReference type="EMBL" id="AAR38299.1"/>
    </source>
</evidence>
<reference evidence="2" key="1">
    <citation type="submission" date="2003-11" db="EMBL/GenBank/DDBJ databases">
        <authorList>
            <person name="Heidelberg J.F."/>
            <person name="Eisen J.A."/>
            <person name="Nelson W.C."/>
            <person name="DeLong E.F."/>
        </authorList>
    </citation>
    <scope>NUCLEOTIDE SEQUENCE</scope>
</reference>
<protein>
    <submittedName>
        <fullName evidence="2">Uncharacterized protein</fullName>
    </submittedName>
</protein>
<gene>
    <name evidence="2" type="ORF">MBMO_EBAC000-69B03.48</name>
</gene>
<accession>Q6SFC3</accession>
<evidence type="ECO:0000256" key="1">
    <source>
        <dbReference type="SAM" id="MobiDB-lite"/>
    </source>
</evidence>
<reference evidence="2" key="2">
    <citation type="submission" date="2003-12" db="EMBL/GenBank/DDBJ databases">
        <title>Monterey Bay Coastal Ocean Microbial Observatory environmental clone sequencing.</title>
        <authorList>
            <person name="DeLong E.F."/>
        </authorList>
    </citation>
    <scope>NUCLEOTIDE SEQUENCE</scope>
</reference>